<organism evidence="2 3">
    <name type="scientific">Oceanidesulfovibrio indonesiensis</name>
    <dbReference type="NCBI Taxonomy" id="54767"/>
    <lineage>
        <taxon>Bacteria</taxon>
        <taxon>Pseudomonadati</taxon>
        <taxon>Thermodesulfobacteriota</taxon>
        <taxon>Desulfovibrionia</taxon>
        <taxon>Desulfovibrionales</taxon>
        <taxon>Desulfovibrionaceae</taxon>
        <taxon>Oceanidesulfovibrio</taxon>
    </lineage>
</organism>
<evidence type="ECO:0000313" key="2">
    <source>
        <dbReference type="EMBL" id="TVM18389.1"/>
    </source>
</evidence>
<sequence>MSHHPSSNESALRVFVYGTLKHGYGNHFRLCLEYLQRIPGLVRGRVVDRPEGFPTLFVPMTDILAAGTPDMHADCRLTDTPAFQEVPAGNPADVHCPPPPAPWRYVAGEIYTFGDGTRRLRELDMLEDFIPNEPSMYCRVVLRVHTSQGTLPCWAYISPHSARFEAEHAGSP</sequence>
<dbReference type="RefSeq" id="WP_144302393.1">
    <property type="nucleotide sequence ID" value="NZ_QMIE01000004.1"/>
</dbReference>
<feature type="domain" description="Gamma-glutamylcyclotransferase AIG2-like" evidence="1">
    <location>
        <begin position="14"/>
        <end position="57"/>
    </location>
</feature>
<dbReference type="Gene3D" id="3.10.490.10">
    <property type="entry name" value="Gamma-glutamyl cyclotransferase-like"/>
    <property type="match status" value="1"/>
</dbReference>
<dbReference type="SUPFAM" id="SSF110857">
    <property type="entry name" value="Gamma-glutamyl cyclotransferase-like"/>
    <property type="match status" value="1"/>
</dbReference>
<reference evidence="2 3" key="1">
    <citation type="submission" date="2018-06" db="EMBL/GenBank/DDBJ databases">
        <title>Complete genome of Desulfovibrio indonesiensis P37SLT.</title>
        <authorList>
            <person name="Crispim J.S."/>
            <person name="Vidigal P.M.P."/>
            <person name="Silva L.C.F."/>
            <person name="Laguardia C.N."/>
            <person name="Araujo L.C."/>
            <person name="Dias R.S."/>
            <person name="Sousa M.P."/>
            <person name="Paula S.O."/>
            <person name="Silva C."/>
        </authorList>
    </citation>
    <scope>NUCLEOTIDE SEQUENCE [LARGE SCALE GENOMIC DNA]</scope>
    <source>
        <strain evidence="2 3">P37SLT</strain>
    </source>
</reference>
<protein>
    <submittedName>
        <fullName evidence="2">Gamma-glutamylcyclotransferase</fullName>
    </submittedName>
</protein>
<keyword evidence="3" id="KW-1185">Reference proteome</keyword>
<dbReference type="Pfam" id="PF06094">
    <property type="entry name" value="GGACT"/>
    <property type="match status" value="2"/>
</dbReference>
<feature type="domain" description="Gamma-glutamylcyclotransferase AIG2-like" evidence="1">
    <location>
        <begin position="104"/>
        <end position="160"/>
    </location>
</feature>
<dbReference type="AlphaFoldDB" id="A0A7M3MGK5"/>
<dbReference type="EMBL" id="QMIE01000004">
    <property type="protein sequence ID" value="TVM18389.1"/>
    <property type="molecule type" value="Genomic_DNA"/>
</dbReference>
<dbReference type="InterPro" id="IPR036568">
    <property type="entry name" value="GGCT-like_sf"/>
</dbReference>
<dbReference type="InterPro" id="IPR009288">
    <property type="entry name" value="AIG2-like_dom"/>
</dbReference>
<dbReference type="OrthoDB" id="8538589at2"/>
<dbReference type="Proteomes" id="UP000448292">
    <property type="component" value="Unassembled WGS sequence"/>
</dbReference>
<dbReference type="CDD" id="cd06661">
    <property type="entry name" value="GGCT_like"/>
    <property type="match status" value="1"/>
</dbReference>
<accession>A0A7M3MGK5</accession>
<name>A0A7M3MGK5_9BACT</name>
<evidence type="ECO:0000313" key="3">
    <source>
        <dbReference type="Proteomes" id="UP000448292"/>
    </source>
</evidence>
<dbReference type="GO" id="GO:0016740">
    <property type="term" value="F:transferase activity"/>
    <property type="evidence" value="ECO:0007669"/>
    <property type="project" value="UniProtKB-KW"/>
</dbReference>
<dbReference type="InterPro" id="IPR013024">
    <property type="entry name" value="GGCT-like"/>
</dbReference>
<keyword evidence="2" id="KW-0808">Transferase</keyword>
<gene>
    <name evidence="2" type="ORF">DPQ33_06470</name>
</gene>
<evidence type="ECO:0000259" key="1">
    <source>
        <dbReference type="Pfam" id="PF06094"/>
    </source>
</evidence>
<proteinExistence type="predicted"/>
<comment type="caution">
    <text evidence="2">The sequence shown here is derived from an EMBL/GenBank/DDBJ whole genome shotgun (WGS) entry which is preliminary data.</text>
</comment>